<evidence type="ECO:0000256" key="5">
    <source>
        <dbReference type="ARBA" id="ARBA00023295"/>
    </source>
</evidence>
<dbReference type="EMBL" id="JSWE01000058">
    <property type="protein sequence ID" value="KIE05945.1"/>
    <property type="molecule type" value="Genomic_DNA"/>
</dbReference>
<keyword evidence="4 7" id="KW-0378">Hydrolase</keyword>
<dbReference type="EC" id="3.2.1.52" evidence="3"/>
<dbReference type="AlphaFoldDB" id="A0A0C1R0V7"/>
<dbReference type="STRING" id="86105.NF27_CG01250"/>
<dbReference type="Gene3D" id="3.20.20.300">
    <property type="entry name" value="Glycoside hydrolase, family 3, N-terminal domain"/>
    <property type="match status" value="1"/>
</dbReference>
<dbReference type="GO" id="GO:0004563">
    <property type="term" value="F:beta-N-acetylhexosaminidase activity"/>
    <property type="evidence" value="ECO:0007669"/>
    <property type="project" value="UniProtKB-EC"/>
</dbReference>
<gene>
    <name evidence="7" type="ORF">NF27_CG01250</name>
</gene>
<evidence type="ECO:0000256" key="1">
    <source>
        <dbReference type="ARBA" id="ARBA00001231"/>
    </source>
</evidence>
<evidence type="ECO:0000256" key="3">
    <source>
        <dbReference type="ARBA" id="ARBA00012663"/>
    </source>
</evidence>
<comment type="caution">
    <text evidence="7">The sequence shown here is derived from an EMBL/GenBank/DDBJ whole genome shotgun (WGS) entry which is preliminary data.</text>
</comment>
<comment type="catalytic activity">
    <reaction evidence="1">
        <text>Hydrolysis of terminal non-reducing N-acetyl-D-hexosamine residues in N-acetyl-beta-D-hexosaminides.</text>
        <dbReference type="EC" id="3.2.1.52"/>
    </reaction>
</comment>
<dbReference type="InterPro" id="IPR001764">
    <property type="entry name" value="Glyco_hydro_3_N"/>
</dbReference>
<evidence type="ECO:0000313" key="8">
    <source>
        <dbReference type="Proteomes" id="UP000031258"/>
    </source>
</evidence>
<sequence>MKNLTISLVTNVIFGLNGTQLNYEEKAFFKEVNPLGFILFKRNCETKEQIKNLIKSLKDLLGRDNILVLIDQEGGRVARLRPPNFRESLPAKIFGDLALTDLEQAKVAVYINHLLMGRELANLGINVDCTPIADLYYKDANDIIGDRSYGDDPYIVGELCKIADIGLRDAGVQSIIKHIPGHGRADKDSHLDLPIVNENLETLEQNDFKVFSRLSDLNLAMTAHIIYSAIDDKLPATISPRVIDYIRNKIGFKGLLVTDDLSMKALTGALKQNAARALEAKCDILLHCNGKIEEMKEIAEAAQPLTTQQITKVSRLNIFLNFEPYNDLLYETEFAELEERLSAIIKV</sequence>
<dbReference type="InterPro" id="IPR036962">
    <property type="entry name" value="Glyco_hydro_3_N_sf"/>
</dbReference>
<keyword evidence="8" id="KW-1185">Reference proteome</keyword>
<dbReference type="RefSeq" id="WP_039455203.1">
    <property type="nucleotide sequence ID" value="NZ_JSWE01000058.1"/>
</dbReference>
<dbReference type="GO" id="GO:0009254">
    <property type="term" value="P:peptidoglycan turnover"/>
    <property type="evidence" value="ECO:0007669"/>
    <property type="project" value="TreeGrafter"/>
</dbReference>
<dbReference type="InterPro" id="IPR017853">
    <property type="entry name" value="GH"/>
</dbReference>
<keyword evidence="5 7" id="KW-0326">Glycosidase</keyword>
<evidence type="ECO:0000259" key="6">
    <source>
        <dbReference type="Pfam" id="PF00933"/>
    </source>
</evidence>
<dbReference type="Proteomes" id="UP000031258">
    <property type="component" value="Unassembled WGS sequence"/>
</dbReference>
<evidence type="ECO:0000313" key="7">
    <source>
        <dbReference type="EMBL" id="KIE05945.1"/>
    </source>
</evidence>
<name>A0A0C1R0V7_9RICK</name>
<evidence type="ECO:0000256" key="4">
    <source>
        <dbReference type="ARBA" id="ARBA00022801"/>
    </source>
</evidence>
<dbReference type="OrthoDB" id="9786661at2"/>
<proteinExistence type="inferred from homology"/>
<dbReference type="GO" id="GO:0005975">
    <property type="term" value="P:carbohydrate metabolic process"/>
    <property type="evidence" value="ECO:0007669"/>
    <property type="project" value="InterPro"/>
</dbReference>
<dbReference type="InterPro" id="IPR050226">
    <property type="entry name" value="NagZ_Beta-hexosaminidase"/>
</dbReference>
<accession>A0A0C1R0V7</accession>
<dbReference type="PANTHER" id="PTHR30480:SF13">
    <property type="entry name" value="BETA-HEXOSAMINIDASE"/>
    <property type="match status" value="1"/>
</dbReference>
<organism evidence="7 8">
    <name type="scientific">Candidatus Jidaibacter acanthamoebae</name>
    <dbReference type="NCBI Taxonomy" id="86105"/>
    <lineage>
        <taxon>Bacteria</taxon>
        <taxon>Pseudomonadati</taxon>
        <taxon>Pseudomonadota</taxon>
        <taxon>Alphaproteobacteria</taxon>
        <taxon>Rickettsiales</taxon>
        <taxon>Candidatus Midichloriaceae</taxon>
        <taxon>Candidatus Jidaibacter</taxon>
    </lineage>
</organism>
<reference evidence="7 8" key="1">
    <citation type="submission" date="2014-11" db="EMBL/GenBank/DDBJ databases">
        <title>A Rickettsiales Symbiont of Amoebae With Ancient Features.</title>
        <authorList>
            <person name="Schulz F."/>
            <person name="Martijn J."/>
            <person name="Wascher F."/>
            <person name="Kostanjsek R."/>
            <person name="Ettema T.J."/>
            <person name="Horn M."/>
        </authorList>
    </citation>
    <scope>NUCLEOTIDE SEQUENCE [LARGE SCALE GENOMIC DNA]</scope>
    <source>
        <strain evidence="7 8">UWC36</strain>
    </source>
</reference>
<evidence type="ECO:0000256" key="2">
    <source>
        <dbReference type="ARBA" id="ARBA00005336"/>
    </source>
</evidence>
<dbReference type="PANTHER" id="PTHR30480">
    <property type="entry name" value="BETA-HEXOSAMINIDASE-RELATED"/>
    <property type="match status" value="1"/>
</dbReference>
<protein>
    <recommendedName>
        <fullName evidence="3">beta-N-acetylhexosaminidase</fullName>
        <ecNumber evidence="3">3.2.1.52</ecNumber>
    </recommendedName>
</protein>
<comment type="similarity">
    <text evidence="2">Belongs to the glycosyl hydrolase 3 family.</text>
</comment>
<dbReference type="PATRIC" id="fig|86105.3.peg.359"/>
<dbReference type="SUPFAM" id="SSF51445">
    <property type="entry name" value="(Trans)glycosidases"/>
    <property type="match status" value="1"/>
</dbReference>
<dbReference type="Pfam" id="PF00933">
    <property type="entry name" value="Glyco_hydro_3"/>
    <property type="match status" value="1"/>
</dbReference>
<dbReference type="NCBIfam" id="NF003740">
    <property type="entry name" value="PRK05337.1"/>
    <property type="match status" value="1"/>
</dbReference>
<feature type="domain" description="Glycoside hydrolase family 3 N-terminal" evidence="6">
    <location>
        <begin position="21"/>
        <end position="308"/>
    </location>
</feature>